<reference evidence="2 3" key="1">
    <citation type="submission" date="2013-07" db="EMBL/GenBank/DDBJ databases">
        <title>The Genome Sequence of Kwoniella mangroviensis CBS10435.</title>
        <authorList>
            <consortium name="The Broad Institute Genome Sequencing Platform"/>
            <person name="Cuomo C."/>
            <person name="Litvintseva A."/>
            <person name="Chen Y."/>
            <person name="Heitman J."/>
            <person name="Sun S."/>
            <person name="Springer D."/>
            <person name="Dromer F."/>
            <person name="Young S.K."/>
            <person name="Zeng Q."/>
            <person name="Gargeya S."/>
            <person name="Fitzgerald M."/>
            <person name="Abouelleil A."/>
            <person name="Alvarado L."/>
            <person name="Berlin A.M."/>
            <person name="Chapman S.B."/>
            <person name="Dewar J."/>
            <person name="Goldberg J."/>
            <person name="Griggs A."/>
            <person name="Gujja S."/>
            <person name="Hansen M."/>
            <person name="Howarth C."/>
            <person name="Imamovic A."/>
            <person name="Larimer J."/>
            <person name="McCowan C."/>
            <person name="Murphy C."/>
            <person name="Pearson M."/>
            <person name="Priest M."/>
            <person name="Roberts A."/>
            <person name="Saif S."/>
            <person name="Shea T."/>
            <person name="Sykes S."/>
            <person name="Wortman J."/>
            <person name="Nusbaum C."/>
            <person name="Birren B."/>
        </authorList>
    </citation>
    <scope>NUCLEOTIDE SEQUENCE [LARGE SCALE GENOMIC DNA]</scope>
    <source>
        <strain evidence="2 3">CBS 10435</strain>
    </source>
</reference>
<protein>
    <submittedName>
        <fullName evidence="2">Uncharacterized protein</fullName>
    </submittedName>
</protein>
<feature type="compositionally biased region" description="Polar residues" evidence="1">
    <location>
        <begin position="364"/>
        <end position="380"/>
    </location>
</feature>
<dbReference type="Proteomes" id="UP000092583">
    <property type="component" value="Unassembled WGS sequence"/>
</dbReference>
<feature type="compositionally biased region" description="Low complexity" evidence="1">
    <location>
        <begin position="192"/>
        <end position="208"/>
    </location>
</feature>
<feature type="compositionally biased region" description="Basic and acidic residues" evidence="1">
    <location>
        <begin position="125"/>
        <end position="136"/>
    </location>
</feature>
<feature type="region of interest" description="Disordered" evidence="1">
    <location>
        <begin position="364"/>
        <end position="391"/>
    </location>
</feature>
<evidence type="ECO:0000256" key="1">
    <source>
        <dbReference type="SAM" id="MobiDB-lite"/>
    </source>
</evidence>
<organism evidence="2 3">
    <name type="scientific">Kwoniella mangroviensis CBS 10435</name>
    <dbReference type="NCBI Taxonomy" id="1331196"/>
    <lineage>
        <taxon>Eukaryota</taxon>
        <taxon>Fungi</taxon>
        <taxon>Dikarya</taxon>
        <taxon>Basidiomycota</taxon>
        <taxon>Agaricomycotina</taxon>
        <taxon>Tremellomycetes</taxon>
        <taxon>Tremellales</taxon>
        <taxon>Cryptococcaceae</taxon>
        <taxon>Kwoniella</taxon>
    </lineage>
</organism>
<keyword evidence="3" id="KW-1185">Reference proteome</keyword>
<feature type="compositionally biased region" description="Low complexity" evidence="1">
    <location>
        <begin position="72"/>
        <end position="93"/>
    </location>
</feature>
<dbReference type="OrthoDB" id="10678578at2759"/>
<reference evidence="3" key="2">
    <citation type="submission" date="2013-12" db="EMBL/GenBank/DDBJ databases">
        <title>Evolution of pathogenesis and genome organization in the Tremellales.</title>
        <authorList>
            <person name="Cuomo C."/>
            <person name="Litvintseva A."/>
            <person name="Heitman J."/>
            <person name="Chen Y."/>
            <person name="Sun S."/>
            <person name="Springer D."/>
            <person name="Dromer F."/>
            <person name="Young S."/>
            <person name="Zeng Q."/>
            <person name="Chapman S."/>
            <person name="Gujja S."/>
            <person name="Saif S."/>
            <person name="Birren B."/>
        </authorList>
    </citation>
    <scope>NUCLEOTIDE SEQUENCE [LARGE SCALE GENOMIC DNA]</scope>
    <source>
        <strain evidence="3">CBS 10435</strain>
    </source>
</reference>
<sequence>MTNNNTPRLLPQIQPGSSANLLTSTPPFRFSHIRDLTHSRTPRNQRSEHRSPRQDRPSTESDHLVASRTKPSQDSSPSVPSVLQSFSASTSSSETKDKKKNKRKAEQGQGEEQGQKERSKRRRGECHYKRTVEKPRGPPSWLIRSNPASVHPPLPPRAISNNDVTRVHPRVPIVSTPTPIIIPITSTVSPYVSPASPSVPPSSHSHGPTSHHDQMDMASLWLDQPVNPVTQNSQTWSFPSSSSSSSSTSLATDPPVCIGASPYVGIRKSSEPFMGWPSNDRYILSSQRGSGSLMSVPVPLPVQSSSQSSITSSNSSSFTSISRVSDNLAHALFPPELNNVVNIPPYHPAIPFYEARSSYTSNPLMTSGESLGPNTMSSPQRYPGGKHLKYS</sequence>
<evidence type="ECO:0000313" key="2">
    <source>
        <dbReference type="EMBL" id="OCF56933.1"/>
    </source>
</evidence>
<dbReference type="AlphaFoldDB" id="A0A1B9IMZ9"/>
<feature type="compositionally biased region" description="Polar residues" evidence="1">
    <location>
        <begin position="14"/>
        <end position="26"/>
    </location>
</feature>
<feature type="region of interest" description="Disordered" evidence="1">
    <location>
        <begin position="192"/>
        <end position="213"/>
    </location>
</feature>
<accession>A0A1B9IMZ9</accession>
<evidence type="ECO:0000313" key="3">
    <source>
        <dbReference type="Proteomes" id="UP000092583"/>
    </source>
</evidence>
<name>A0A1B9IMZ9_9TREE</name>
<feature type="region of interest" description="Disordered" evidence="1">
    <location>
        <begin position="1"/>
        <end position="162"/>
    </location>
</feature>
<feature type="compositionally biased region" description="Low complexity" evidence="1">
    <location>
        <begin position="240"/>
        <end position="249"/>
    </location>
</feature>
<proteinExistence type="predicted"/>
<gene>
    <name evidence="2" type="ORF">L486_05789</name>
</gene>
<dbReference type="EMBL" id="KI669464">
    <property type="protein sequence ID" value="OCF56933.1"/>
    <property type="molecule type" value="Genomic_DNA"/>
</dbReference>
<feature type="region of interest" description="Disordered" evidence="1">
    <location>
        <begin position="231"/>
        <end position="253"/>
    </location>
</feature>
<feature type="compositionally biased region" description="Basic and acidic residues" evidence="1">
    <location>
        <begin position="45"/>
        <end position="65"/>
    </location>
</feature>